<dbReference type="Gene3D" id="1.25.40.10">
    <property type="entry name" value="Tetratricopeptide repeat domain"/>
    <property type="match status" value="1"/>
</dbReference>
<keyword evidence="1" id="KW-0479">Metal-binding</keyword>
<dbReference type="EMBL" id="UAPV01000001">
    <property type="protein sequence ID" value="SPT70921.1"/>
    <property type="molecule type" value="Genomic_DNA"/>
</dbReference>
<evidence type="ECO:0000256" key="1">
    <source>
        <dbReference type="ARBA" id="ARBA00022723"/>
    </source>
</evidence>
<dbReference type="InterPro" id="IPR011990">
    <property type="entry name" value="TPR-like_helical_dom_sf"/>
</dbReference>
<feature type="domain" description="LapB rubredoxin metal binding" evidence="2">
    <location>
        <begin position="353"/>
        <end position="379"/>
    </location>
</feature>
<dbReference type="GO" id="GO:0046872">
    <property type="term" value="F:metal ion binding"/>
    <property type="evidence" value="ECO:0007669"/>
    <property type="project" value="UniProtKB-KW"/>
</dbReference>
<evidence type="ECO:0000313" key="3">
    <source>
        <dbReference type="EMBL" id="SPT70921.1"/>
    </source>
</evidence>
<dbReference type="RefSeq" id="WP_146740848.1">
    <property type="nucleotide sequence ID" value="NZ_UAPU01000005.1"/>
</dbReference>
<protein>
    <submittedName>
        <fullName evidence="3">Tetratricopeptide repeat protein</fullName>
    </submittedName>
</protein>
<reference evidence="3 4" key="1">
    <citation type="submission" date="2018-06" db="EMBL/GenBank/DDBJ databases">
        <authorList>
            <consortium name="Pathogen Informatics"/>
            <person name="Doyle S."/>
        </authorList>
    </citation>
    <scope>NUCLEOTIDE SEQUENCE [LARGE SCALE GENOMIC DNA]</scope>
    <source>
        <strain evidence="3 4">NCTC13093</strain>
    </source>
</reference>
<dbReference type="InterPro" id="IPR041166">
    <property type="entry name" value="Rubredoxin_2"/>
</dbReference>
<dbReference type="OrthoDB" id="507476at2"/>
<gene>
    <name evidence="3" type="ORF">NCTC13093_02347</name>
</gene>
<name>A0A2X0V6M5_9GAMM</name>
<evidence type="ECO:0000259" key="2">
    <source>
        <dbReference type="Pfam" id="PF18073"/>
    </source>
</evidence>
<dbReference type="SUPFAM" id="SSF48452">
    <property type="entry name" value="TPR-like"/>
    <property type="match status" value="1"/>
</dbReference>
<evidence type="ECO:0000313" key="4">
    <source>
        <dbReference type="Proteomes" id="UP000250086"/>
    </source>
</evidence>
<dbReference type="Pfam" id="PF18073">
    <property type="entry name" value="Zn_ribbon_LapB"/>
    <property type="match status" value="1"/>
</dbReference>
<organism evidence="3 4">
    <name type="scientific">Anaerobiospirillum thomasii</name>
    <dbReference type="NCBI Taxonomy" id="179995"/>
    <lineage>
        <taxon>Bacteria</taxon>
        <taxon>Pseudomonadati</taxon>
        <taxon>Pseudomonadota</taxon>
        <taxon>Gammaproteobacteria</taxon>
        <taxon>Aeromonadales</taxon>
        <taxon>Succinivibrionaceae</taxon>
        <taxon>Anaerobiospirillum</taxon>
    </lineage>
</organism>
<keyword evidence="4" id="KW-1185">Reference proteome</keyword>
<dbReference type="Proteomes" id="UP000250086">
    <property type="component" value="Unassembled WGS sequence"/>
</dbReference>
<accession>A0A2X0V6M5</accession>
<dbReference type="AlphaFoldDB" id="A0A2X0V6M5"/>
<sequence length="387" mass="43895">MFELLFLLLPIAAAYGYYMGRSSVSSQRQEVQSKKNVTYLRGVEYLLNNDKDRAVDKFIAYLNESDPSFETSLALGNLFRQRGEVDKAISVHESLSLNTEYESAQIEIAKLELARDFLSAGLLDRAEIILTALVDIPRQRRNAASLLVTLYEYEHDYNRAIKAALDYQNDLGDIVIRKLSNFYCQRAESEEASGEDDKALASLQRAIDVDKDSIRARYLLSLRYIRAKDFVKALELQRQISSIDHDAGLVCLEILQKIYTNKADLKYRIELEDLVRRTLSSAAIVELVEVIELTGSVHDAKLLLTSYIKDRPNLKLFSALMRLRSKELDASANDAILQLKSLVDAQIASSAQYSCCRCGFESKMLFWQCPSCRRWNTLKAIRGLAGD</sequence>
<proteinExistence type="predicted"/>